<sequence>MKEPDRYVVHVPFTAPDLTRARQFARMVARSTARLPEVDAAEATVSAEDNQVVQSRLFCDRLLDKGRRCVLRADHEVPCAIVEPAR</sequence>
<comment type="caution">
    <text evidence="1">The sequence shown here is derived from an EMBL/GenBank/DDBJ whole genome shotgun (WGS) entry which is preliminary data.</text>
</comment>
<gene>
    <name evidence="1" type="ORF">I0C86_00475</name>
</gene>
<keyword evidence="2" id="KW-1185">Reference proteome</keyword>
<accession>A0ABS0GMS2</accession>
<name>A0ABS0GMS2_9ACTN</name>
<organism evidence="1 2">
    <name type="scientific">Plantactinospora alkalitolerans</name>
    <dbReference type="NCBI Taxonomy" id="2789879"/>
    <lineage>
        <taxon>Bacteria</taxon>
        <taxon>Bacillati</taxon>
        <taxon>Actinomycetota</taxon>
        <taxon>Actinomycetes</taxon>
        <taxon>Micromonosporales</taxon>
        <taxon>Micromonosporaceae</taxon>
        <taxon>Plantactinospora</taxon>
    </lineage>
</organism>
<dbReference type="Proteomes" id="UP000638560">
    <property type="component" value="Unassembled WGS sequence"/>
</dbReference>
<dbReference type="EMBL" id="JADPUN010000022">
    <property type="protein sequence ID" value="MBF9127477.1"/>
    <property type="molecule type" value="Genomic_DNA"/>
</dbReference>
<evidence type="ECO:0000313" key="2">
    <source>
        <dbReference type="Proteomes" id="UP000638560"/>
    </source>
</evidence>
<protein>
    <submittedName>
        <fullName evidence="1">Uncharacterized protein</fullName>
    </submittedName>
</protein>
<evidence type="ECO:0000313" key="1">
    <source>
        <dbReference type="EMBL" id="MBF9127477.1"/>
    </source>
</evidence>
<proteinExistence type="predicted"/>
<reference evidence="1 2" key="1">
    <citation type="submission" date="2020-11" db="EMBL/GenBank/DDBJ databases">
        <title>A novel isolate from a Black sea contaminated sediment with potential to produce alkanes: Plantactinospora alkalitolerans sp. nov.</title>
        <authorList>
            <person name="Carro L."/>
            <person name="Veyisoglu A."/>
            <person name="Guven K."/>
            <person name="Schumann P."/>
            <person name="Klenk H.-P."/>
            <person name="Sahin N."/>
        </authorList>
    </citation>
    <scope>NUCLEOTIDE SEQUENCE [LARGE SCALE GENOMIC DNA]</scope>
    <source>
        <strain evidence="1 2">S1510</strain>
    </source>
</reference>